<organism evidence="2 3">
    <name type="scientific">Monilinia laxa</name>
    <name type="common">Brown rot fungus</name>
    <name type="synonym">Sclerotinia laxa</name>
    <dbReference type="NCBI Taxonomy" id="61186"/>
    <lineage>
        <taxon>Eukaryota</taxon>
        <taxon>Fungi</taxon>
        <taxon>Dikarya</taxon>
        <taxon>Ascomycota</taxon>
        <taxon>Pezizomycotina</taxon>
        <taxon>Leotiomycetes</taxon>
        <taxon>Helotiales</taxon>
        <taxon>Sclerotiniaceae</taxon>
        <taxon>Monilinia</taxon>
    </lineage>
</organism>
<evidence type="ECO:0000256" key="1">
    <source>
        <dbReference type="SAM" id="MobiDB-lite"/>
    </source>
</evidence>
<evidence type="ECO:0000313" key="2">
    <source>
        <dbReference type="EMBL" id="KAB8304828.1"/>
    </source>
</evidence>
<reference evidence="2 3" key="1">
    <citation type="submission" date="2019-06" db="EMBL/GenBank/DDBJ databases">
        <title>Genome Sequence of the Brown Rot Fungal Pathogen Monilinia laxa.</title>
        <authorList>
            <person name="De Miccolis Angelini R.M."/>
            <person name="Landi L."/>
            <person name="Abate D."/>
            <person name="Pollastro S."/>
            <person name="Romanazzi G."/>
            <person name="Faretra F."/>
        </authorList>
    </citation>
    <scope>NUCLEOTIDE SEQUENCE [LARGE SCALE GENOMIC DNA]</scope>
    <source>
        <strain evidence="2 3">Mlax316</strain>
    </source>
</reference>
<keyword evidence="3" id="KW-1185">Reference proteome</keyword>
<dbReference type="EMBL" id="VIGI01000001">
    <property type="protein sequence ID" value="KAB8304828.1"/>
    <property type="molecule type" value="Genomic_DNA"/>
</dbReference>
<gene>
    <name evidence="2" type="ORF">EYC80_004167</name>
</gene>
<evidence type="ECO:0000313" key="3">
    <source>
        <dbReference type="Proteomes" id="UP000326757"/>
    </source>
</evidence>
<sequence>MSSSILGHDTIVDTIKRIRISNFQTPLANSNPFHSIFSSILQCPNIPSNSHTVHPSIMIFLPKLFIPTPNTLPEEVSFFPIRTNFKSCQSIEITYNSYSSLLNHNALKPSRRQHIEESQEKDSSKKGKCSTSYSNITNGKKSISACVIYGEEYNKRVQDSAND</sequence>
<protein>
    <submittedName>
        <fullName evidence="2">Uncharacterized protein</fullName>
    </submittedName>
</protein>
<proteinExistence type="predicted"/>
<feature type="region of interest" description="Disordered" evidence="1">
    <location>
        <begin position="109"/>
        <end position="137"/>
    </location>
</feature>
<accession>A0A5N6KMA7</accession>
<dbReference type="Proteomes" id="UP000326757">
    <property type="component" value="Unassembled WGS sequence"/>
</dbReference>
<name>A0A5N6KMA7_MONLA</name>
<dbReference type="AlphaFoldDB" id="A0A5N6KMA7"/>
<feature type="compositionally biased region" description="Basic and acidic residues" evidence="1">
    <location>
        <begin position="113"/>
        <end position="125"/>
    </location>
</feature>
<comment type="caution">
    <text evidence="2">The sequence shown here is derived from an EMBL/GenBank/DDBJ whole genome shotgun (WGS) entry which is preliminary data.</text>
</comment>